<sequence length="135" mass="14826">MRSDDMIDTYGAGRYLLRWQLVDGQPRCLDDAFPVASTPAAMLDQQRDRNAHLRARLAAVEAFEASTALLARTGNADDFDPEREAAIVTVRDASDLTRAYALVRLGCPQEPTLGDEPSAEWLAYQQAVGIITEEG</sequence>
<name>A0ABW8VH26_9PROT</name>
<gene>
    <name evidence="1" type="ORF">ACJ41P_31760</name>
</gene>
<dbReference type="Proteomes" id="UP001628281">
    <property type="component" value="Unassembled WGS sequence"/>
</dbReference>
<keyword evidence="2" id="KW-1185">Reference proteome</keyword>
<reference evidence="1 2" key="1">
    <citation type="submission" date="2024-11" db="EMBL/GenBank/DDBJ databases">
        <title>Draft genome sequences of two bacteria associated to sugarcane roots in Colombia.</title>
        <authorList>
            <person name="Pardo-Diaz S."/>
            <person name="Masmela-Mendoza J."/>
            <person name="Delgadillo-Duran P."/>
            <person name="Bautista E.J."/>
            <person name="Rojas-Tapias D.F."/>
        </authorList>
    </citation>
    <scope>NUCLEOTIDE SEQUENCE [LARGE SCALE GENOMIC DNA]</scope>
    <source>
        <strain evidence="1 2">Ap18</strain>
    </source>
</reference>
<protein>
    <submittedName>
        <fullName evidence="1">Uncharacterized protein</fullName>
    </submittedName>
</protein>
<organism evidence="1 2">
    <name type="scientific">Azospirillum argentinense</name>
    <dbReference type="NCBI Taxonomy" id="2970906"/>
    <lineage>
        <taxon>Bacteria</taxon>
        <taxon>Pseudomonadati</taxon>
        <taxon>Pseudomonadota</taxon>
        <taxon>Alphaproteobacteria</taxon>
        <taxon>Rhodospirillales</taxon>
        <taxon>Azospirillaceae</taxon>
        <taxon>Azospirillum</taxon>
    </lineage>
</organism>
<evidence type="ECO:0000313" key="1">
    <source>
        <dbReference type="EMBL" id="MFL7905742.1"/>
    </source>
</evidence>
<dbReference type="EMBL" id="JBJLSN010000096">
    <property type="protein sequence ID" value="MFL7905742.1"/>
    <property type="molecule type" value="Genomic_DNA"/>
</dbReference>
<accession>A0ABW8VH26</accession>
<dbReference type="RefSeq" id="WP_201041862.1">
    <property type="nucleotide sequence ID" value="NZ_JBJLSN010000096.1"/>
</dbReference>
<evidence type="ECO:0000313" key="2">
    <source>
        <dbReference type="Proteomes" id="UP001628281"/>
    </source>
</evidence>
<comment type="caution">
    <text evidence="1">The sequence shown here is derived from an EMBL/GenBank/DDBJ whole genome shotgun (WGS) entry which is preliminary data.</text>
</comment>
<proteinExistence type="predicted"/>